<dbReference type="SUPFAM" id="SSF56784">
    <property type="entry name" value="HAD-like"/>
    <property type="match status" value="1"/>
</dbReference>
<accession>A0ABM7WDW1</accession>
<evidence type="ECO:0000256" key="3">
    <source>
        <dbReference type="ARBA" id="ARBA00006171"/>
    </source>
</evidence>
<dbReference type="InterPro" id="IPR036412">
    <property type="entry name" value="HAD-like_sf"/>
</dbReference>
<reference evidence="5 6" key="1">
    <citation type="submission" date="2022-01" db="EMBL/GenBank/DDBJ databases">
        <title>Desulfofustis limnae sp. nov., a novel mesophilic sulfate-reducing bacterium isolated from marsh soil.</title>
        <authorList>
            <person name="Watanabe M."/>
            <person name="Takahashi A."/>
            <person name="Kojima H."/>
            <person name="Fukui M."/>
        </authorList>
    </citation>
    <scope>NUCLEOTIDE SEQUENCE [LARGE SCALE GENOMIC DNA]</scope>
    <source>
        <strain evidence="5 6">PPLL</strain>
    </source>
</reference>
<dbReference type="Pfam" id="PF13419">
    <property type="entry name" value="HAD_2"/>
    <property type="match status" value="1"/>
</dbReference>
<dbReference type="EC" id="3.1.3.18" evidence="4"/>
<evidence type="ECO:0000256" key="4">
    <source>
        <dbReference type="ARBA" id="ARBA00013078"/>
    </source>
</evidence>
<sequence length="221" mass="24688">MSSAPDKDCQTGCTADAGGTIKVIVFDFDGTLVQSNLIKSQAWHDLFAGDAVCRAVLPTVLRQHGEASRYIIIGKVWERAFGENFDQELLSGIIADYARRYNQLVSDRVKMCPEMPGASETIQNLFAKVPLYCSSQTPETELQTILHHRGWSRYFKGMYGYPRIKRETVERIMSAEQVFPEELLVVGDGESDREAAEKAGARFFPVVANTDLRSLLKLCGE</sequence>
<proteinExistence type="inferred from homology"/>
<evidence type="ECO:0000313" key="6">
    <source>
        <dbReference type="Proteomes" id="UP000830055"/>
    </source>
</evidence>
<dbReference type="CDD" id="cd01427">
    <property type="entry name" value="HAD_like"/>
    <property type="match status" value="1"/>
</dbReference>
<gene>
    <name evidence="5" type="ORF">DPPLL_35190</name>
</gene>
<dbReference type="InterPro" id="IPR023214">
    <property type="entry name" value="HAD_sf"/>
</dbReference>
<dbReference type="SFLD" id="SFLDS00003">
    <property type="entry name" value="Haloacid_Dehalogenase"/>
    <property type="match status" value="1"/>
</dbReference>
<dbReference type="SFLD" id="SFLDG01129">
    <property type="entry name" value="C1.5:_HAD__Beta-PGM__Phosphata"/>
    <property type="match status" value="1"/>
</dbReference>
<dbReference type="Gene3D" id="1.10.150.240">
    <property type="entry name" value="Putative phosphatase, domain 2"/>
    <property type="match status" value="1"/>
</dbReference>
<comment type="pathway">
    <text evidence="2">Organic acid metabolism; glycolate biosynthesis; glycolate from 2-phosphoglycolate: step 1/1.</text>
</comment>
<dbReference type="PANTHER" id="PTHR43434">
    <property type="entry name" value="PHOSPHOGLYCOLATE PHOSPHATASE"/>
    <property type="match status" value="1"/>
</dbReference>
<evidence type="ECO:0000313" key="5">
    <source>
        <dbReference type="EMBL" id="BDD89154.1"/>
    </source>
</evidence>
<protein>
    <recommendedName>
        <fullName evidence="4">phosphoglycolate phosphatase</fullName>
        <ecNumber evidence="4">3.1.3.18</ecNumber>
    </recommendedName>
</protein>
<comment type="similarity">
    <text evidence="3">Belongs to the HAD-like hydrolase superfamily. CbbY/CbbZ/Gph/YieH family.</text>
</comment>
<dbReference type="Proteomes" id="UP000830055">
    <property type="component" value="Chromosome"/>
</dbReference>
<keyword evidence="6" id="KW-1185">Reference proteome</keyword>
<organism evidence="5 6">
    <name type="scientific">Desulfofustis limnaeus</name>
    <dbReference type="NCBI Taxonomy" id="2740163"/>
    <lineage>
        <taxon>Bacteria</taxon>
        <taxon>Pseudomonadati</taxon>
        <taxon>Thermodesulfobacteriota</taxon>
        <taxon>Desulfobulbia</taxon>
        <taxon>Desulfobulbales</taxon>
        <taxon>Desulfocapsaceae</taxon>
        <taxon>Desulfofustis</taxon>
    </lineage>
</organism>
<dbReference type="RefSeq" id="WP_284152470.1">
    <property type="nucleotide sequence ID" value="NZ_AP025516.1"/>
</dbReference>
<evidence type="ECO:0000256" key="1">
    <source>
        <dbReference type="ARBA" id="ARBA00000830"/>
    </source>
</evidence>
<dbReference type="InterPro" id="IPR041492">
    <property type="entry name" value="HAD_2"/>
</dbReference>
<dbReference type="EMBL" id="AP025516">
    <property type="protein sequence ID" value="BDD89154.1"/>
    <property type="molecule type" value="Genomic_DNA"/>
</dbReference>
<dbReference type="Gene3D" id="3.40.50.1000">
    <property type="entry name" value="HAD superfamily/HAD-like"/>
    <property type="match status" value="1"/>
</dbReference>
<dbReference type="InterPro" id="IPR023198">
    <property type="entry name" value="PGP-like_dom2"/>
</dbReference>
<evidence type="ECO:0000256" key="2">
    <source>
        <dbReference type="ARBA" id="ARBA00004818"/>
    </source>
</evidence>
<comment type="catalytic activity">
    <reaction evidence="1">
        <text>2-phosphoglycolate + H2O = glycolate + phosphate</text>
        <dbReference type="Rhea" id="RHEA:14369"/>
        <dbReference type="ChEBI" id="CHEBI:15377"/>
        <dbReference type="ChEBI" id="CHEBI:29805"/>
        <dbReference type="ChEBI" id="CHEBI:43474"/>
        <dbReference type="ChEBI" id="CHEBI:58033"/>
        <dbReference type="EC" id="3.1.3.18"/>
    </reaction>
</comment>
<dbReference type="PANTHER" id="PTHR43434:SF1">
    <property type="entry name" value="PHOSPHOGLYCOLATE PHOSPHATASE"/>
    <property type="match status" value="1"/>
</dbReference>
<dbReference type="InterPro" id="IPR050155">
    <property type="entry name" value="HAD-like_hydrolase_sf"/>
</dbReference>
<name>A0ABM7WDW1_9BACT</name>